<dbReference type="GO" id="GO:0003746">
    <property type="term" value="F:translation elongation factor activity"/>
    <property type="evidence" value="ECO:0007669"/>
    <property type="project" value="UniProtKB-UniRule"/>
</dbReference>
<keyword evidence="3 6" id="KW-0251">Elongation factor</keyword>
<evidence type="ECO:0000313" key="13">
    <source>
        <dbReference type="Proteomes" id="UP001209276"/>
    </source>
</evidence>
<dbReference type="PANTHER" id="PTHR11741">
    <property type="entry name" value="ELONGATION FACTOR TS"/>
    <property type="match status" value="1"/>
</dbReference>
<protein>
    <recommendedName>
        <fullName evidence="2 6">Elongation factor Ts</fullName>
        <shortName evidence="6">EF-Ts</shortName>
    </recommendedName>
</protein>
<dbReference type="NCBIfam" id="TIGR00116">
    <property type="entry name" value="tsf"/>
    <property type="match status" value="1"/>
</dbReference>
<dbReference type="Gene3D" id="3.30.479.20">
    <property type="entry name" value="Elongation factor Ts, dimerisation domain"/>
    <property type="match status" value="2"/>
</dbReference>
<dbReference type="EMBL" id="JAMDMM010000037">
    <property type="protein sequence ID" value="MCY9609235.1"/>
    <property type="molecule type" value="Genomic_DNA"/>
</dbReference>
<organism evidence="11 12">
    <name type="scientific">Paenibacillus thiaminolyticus</name>
    <name type="common">Bacillus thiaminolyticus</name>
    <dbReference type="NCBI Taxonomy" id="49283"/>
    <lineage>
        <taxon>Bacteria</taxon>
        <taxon>Bacillati</taxon>
        <taxon>Bacillota</taxon>
        <taxon>Bacilli</taxon>
        <taxon>Bacillales</taxon>
        <taxon>Paenibacillaceae</taxon>
        <taxon>Paenibacillus</taxon>
    </lineage>
</organism>
<evidence type="ECO:0000256" key="2">
    <source>
        <dbReference type="ARBA" id="ARBA00016956"/>
    </source>
</evidence>
<evidence type="ECO:0000256" key="5">
    <source>
        <dbReference type="ARBA" id="ARBA00025453"/>
    </source>
</evidence>
<sequence length="302" mass="33241">MTKAAKLRELRQRTGAGIVDCQRALSESGEDMDRAVRLLREQGLSSAAARSGRIAAEGLVHAYISPDRRSGAMIEVNCETDFVANNAEFRSFVQETARLAAESGADCPEVLSATDMADGRSVGETLHQLASAFGEKLTLRRSSRFEVKGRGAVGSYIHEDYLTAGKLGVLLELTVSRQESLSEPVFDACLKELLMHIAAARPQYISREAVPSNVLERERAVLRAKALREDKPEAVVDRIVSSGMNRFFREVCLLEQSWVKQPEKTMHEVLQEAMNALGCGTMSIMRFECYQKGEGVAKPADE</sequence>
<name>A0AAP9J089_PANTH</name>
<evidence type="ECO:0000313" key="10">
    <source>
        <dbReference type="EMBL" id="MCY9609235.1"/>
    </source>
</evidence>
<evidence type="ECO:0000313" key="12">
    <source>
        <dbReference type="Proteomes" id="UP000315377"/>
    </source>
</evidence>
<keyword evidence="6" id="KW-0963">Cytoplasm</keyword>
<evidence type="ECO:0000259" key="9">
    <source>
        <dbReference type="Pfam" id="PF00889"/>
    </source>
</evidence>
<dbReference type="FunFam" id="1.10.8.10:FF:000001">
    <property type="entry name" value="Elongation factor Ts"/>
    <property type="match status" value="1"/>
</dbReference>
<keyword evidence="13" id="KW-1185">Reference proteome</keyword>
<comment type="subcellular location">
    <subcellularLocation>
        <location evidence="6 8">Cytoplasm</location>
    </subcellularLocation>
</comment>
<dbReference type="Gene3D" id="1.10.286.20">
    <property type="match status" value="1"/>
</dbReference>
<dbReference type="SUPFAM" id="SSF46934">
    <property type="entry name" value="UBA-like"/>
    <property type="match status" value="1"/>
</dbReference>
<dbReference type="HAMAP" id="MF_00050">
    <property type="entry name" value="EF_Ts"/>
    <property type="match status" value="1"/>
</dbReference>
<dbReference type="Proteomes" id="UP001209276">
    <property type="component" value="Unassembled WGS sequence"/>
</dbReference>
<evidence type="ECO:0000256" key="1">
    <source>
        <dbReference type="ARBA" id="ARBA00005532"/>
    </source>
</evidence>
<comment type="similarity">
    <text evidence="1 6 7">Belongs to the EF-Ts family.</text>
</comment>
<dbReference type="CDD" id="cd14275">
    <property type="entry name" value="UBA_EF-Ts"/>
    <property type="match status" value="1"/>
</dbReference>
<feature type="region of interest" description="Involved in Mg(2+) ion dislocation from EF-Tu" evidence="6">
    <location>
        <begin position="80"/>
        <end position="83"/>
    </location>
</feature>
<evidence type="ECO:0000313" key="11">
    <source>
        <dbReference type="EMBL" id="QDM43177.1"/>
    </source>
</evidence>
<evidence type="ECO:0000256" key="3">
    <source>
        <dbReference type="ARBA" id="ARBA00022768"/>
    </source>
</evidence>
<evidence type="ECO:0000256" key="8">
    <source>
        <dbReference type="RuleBase" id="RU000643"/>
    </source>
</evidence>
<dbReference type="GO" id="GO:0005737">
    <property type="term" value="C:cytoplasm"/>
    <property type="evidence" value="ECO:0007669"/>
    <property type="project" value="UniProtKB-SubCell"/>
</dbReference>
<dbReference type="PANTHER" id="PTHR11741:SF0">
    <property type="entry name" value="ELONGATION FACTOR TS, MITOCHONDRIAL"/>
    <property type="match status" value="1"/>
</dbReference>
<evidence type="ECO:0000256" key="6">
    <source>
        <dbReference type="HAMAP-Rule" id="MF_00050"/>
    </source>
</evidence>
<keyword evidence="4 6" id="KW-0648">Protein biosynthesis</keyword>
<dbReference type="GeneID" id="76995608"/>
<gene>
    <name evidence="6 11" type="primary">tsf</name>
    <name evidence="11" type="ORF">FLT43_06405</name>
    <name evidence="10" type="ORF">M5W83_18985</name>
</gene>
<dbReference type="InterPro" id="IPR009060">
    <property type="entry name" value="UBA-like_sf"/>
</dbReference>
<dbReference type="Proteomes" id="UP000315377">
    <property type="component" value="Chromosome"/>
</dbReference>
<proteinExistence type="inferred from homology"/>
<reference evidence="11 12" key="1">
    <citation type="submission" date="2019-07" db="EMBL/GenBank/DDBJ databases">
        <title>Paenibacillus thiaminolyticus NRRL B-4156.</title>
        <authorList>
            <person name="Hehnly C."/>
            <person name="Zhang L."/>
        </authorList>
    </citation>
    <scope>NUCLEOTIDE SEQUENCE [LARGE SCALE GENOMIC DNA]</scope>
    <source>
        <strain evidence="11 12">NRRL B-4156</strain>
    </source>
</reference>
<reference evidence="10 13" key="2">
    <citation type="submission" date="2022-05" db="EMBL/GenBank/DDBJ databases">
        <title>Genome Sequencing of Bee-Associated Microbes.</title>
        <authorList>
            <person name="Dunlap C."/>
        </authorList>
    </citation>
    <scope>NUCLEOTIDE SEQUENCE [LARGE SCALE GENOMIC DNA]</scope>
    <source>
        <strain evidence="10 13">NRRL B-14613</strain>
    </source>
</reference>
<dbReference type="Gene3D" id="1.10.8.10">
    <property type="entry name" value="DNA helicase RuvA subunit, C-terminal domain"/>
    <property type="match status" value="1"/>
</dbReference>
<dbReference type="SUPFAM" id="SSF54713">
    <property type="entry name" value="Elongation factor Ts (EF-Ts), dimerisation domain"/>
    <property type="match status" value="1"/>
</dbReference>
<dbReference type="RefSeq" id="WP_087442494.1">
    <property type="nucleotide sequence ID" value="NZ_CABMNB010000025.1"/>
</dbReference>
<dbReference type="EMBL" id="CP041405">
    <property type="protein sequence ID" value="QDM43177.1"/>
    <property type="molecule type" value="Genomic_DNA"/>
</dbReference>
<dbReference type="InterPro" id="IPR014039">
    <property type="entry name" value="Transl_elong_EFTs/EF1B_dimer"/>
</dbReference>
<dbReference type="InterPro" id="IPR018101">
    <property type="entry name" value="Transl_elong_Ts_CS"/>
</dbReference>
<dbReference type="Pfam" id="PF00889">
    <property type="entry name" value="EF_TS"/>
    <property type="match status" value="1"/>
</dbReference>
<dbReference type="InterPro" id="IPR001816">
    <property type="entry name" value="Transl_elong_EFTs/EF1B"/>
</dbReference>
<dbReference type="InterPro" id="IPR036402">
    <property type="entry name" value="EF-Ts_dimer_sf"/>
</dbReference>
<evidence type="ECO:0000256" key="4">
    <source>
        <dbReference type="ARBA" id="ARBA00022917"/>
    </source>
</evidence>
<comment type="function">
    <text evidence="5 6 7">Associates with the EF-Tu.GDP complex and induces the exchange of GDP to GTP. It remains bound to the aminoacyl-tRNA.EF-Tu.GTP complex up to the GTP hydrolysis stage on the ribosome.</text>
</comment>
<accession>A0AAP9J089</accession>
<feature type="domain" description="Translation elongation factor EFTs/EF1B dimerisation" evidence="9">
    <location>
        <begin position="71"/>
        <end position="294"/>
    </location>
</feature>
<dbReference type="AlphaFoldDB" id="A0AAP9J089"/>
<dbReference type="PROSITE" id="PS01127">
    <property type="entry name" value="EF_TS_2"/>
    <property type="match status" value="1"/>
</dbReference>
<evidence type="ECO:0000256" key="7">
    <source>
        <dbReference type="RuleBase" id="RU000642"/>
    </source>
</evidence>